<feature type="transmembrane region" description="Helical" evidence="9">
    <location>
        <begin position="70"/>
        <end position="88"/>
    </location>
</feature>
<sequence>MADMNVDSRSIAASVDMIQGEQAHSSHSHLPPKPPRAPILLPSLIIPFSILGLLIRLGSVWIETFPGQQVFALAWPQFIGCVLMGLFVSTRSWMEQGFVIAGRTSKGYWIGSFVYVALTSGLCGSITTFSSWSLGMTVELLNPYEFSRHLLQNILSTLSELVVTLALSMTGLQLGTHFGEAIMSLVRTQETSTSSTEATHHLPPQDAQSIVTANPNPALPPPHWTALDITLIVTCAIVWMSMIVAMIFIPETSRSSWRHVILATCFAPPGAILRWYLSRFNSRIKFFPVGTFAANLGGSLILAGVVCLQHTPVADQNPLVCQVLSGLQDGFCGCLTTVSTFALELRTLPRRASYCYGVISVAVAQLGMLIVLGAFIMTRMSTGDDDGDDN</sequence>
<comment type="subcellular location">
    <subcellularLocation>
        <location evidence="2">Cell membrane</location>
        <topology evidence="2">Multi-pass membrane protein</topology>
    </subcellularLocation>
</comment>
<feature type="transmembrane region" description="Helical" evidence="9">
    <location>
        <begin position="289"/>
        <end position="308"/>
    </location>
</feature>
<evidence type="ECO:0000256" key="8">
    <source>
        <dbReference type="ARBA" id="ARBA00035585"/>
    </source>
</evidence>
<evidence type="ECO:0000313" key="10">
    <source>
        <dbReference type="EMBL" id="KAF9970364.1"/>
    </source>
</evidence>
<evidence type="ECO:0000256" key="7">
    <source>
        <dbReference type="ARBA" id="ARBA00035120"/>
    </source>
</evidence>
<reference evidence="10" key="1">
    <citation type="journal article" date="2020" name="Fungal Divers.">
        <title>Resolving the Mortierellaceae phylogeny through synthesis of multi-gene phylogenetics and phylogenomics.</title>
        <authorList>
            <person name="Vandepol N."/>
            <person name="Liber J."/>
            <person name="Desiro A."/>
            <person name="Na H."/>
            <person name="Kennedy M."/>
            <person name="Barry K."/>
            <person name="Grigoriev I.V."/>
            <person name="Miller A.N."/>
            <person name="O'Donnell K."/>
            <person name="Stajich J.E."/>
            <person name="Bonito G."/>
        </authorList>
    </citation>
    <scope>NUCLEOTIDE SEQUENCE</scope>
    <source>
        <strain evidence="10">MES-2147</strain>
    </source>
</reference>
<feature type="transmembrane region" description="Helical" evidence="9">
    <location>
        <begin position="108"/>
        <end position="129"/>
    </location>
</feature>
<evidence type="ECO:0000313" key="11">
    <source>
        <dbReference type="Proteomes" id="UP000749646"/>
    </source>
</evidence>
<evidence type="ECO:0000256" key="1">
    <source>
        <dbReference type="ARBA" id="ARBA00002598"/>
    </source>
</evidence>
<feature type="transmembrane region" description="Helical" evidence="9">
    <location>
        <begin position="39"/>
        <end position="58"/>
    </location>
</feature>
<organism evidence="10 11">
    <name type="scientific">Modicella reniformis</name>
    <dbReference type="NCBI Taxonomy" id="1440133"/>
    <lineage>
        <taxon>Eukaryota</taxon>
        <taxon>Fungi</taxon>
        <taxon>Fungi incertae sedis</taxon>
        <taxon>Mucoromycota</taxon>
        <taxon>Mortierellomycotina</taxon>
        <taxon>Mortierellomycetes</taxon>
        <taxon>Mortierellales</taxon>
        <taxon>Mortierellaceae</taxon>
        <taxon>Modicella</taxon>
    </lineage>
</organism>
<name>A0A9P6M7P4_9FUNG</name>
<evidence type="ECO:0008006" key="12">
    <source>
        <dbReference type="Google" id="ProtNLM"/>
    </source>
</evidence>
<dbReference type="Pfam" id="PF02537">
    <property type="entry name" value="CRCB"/>
    <property type="match status" value="2"/>
</dbReference>
<evidence type="ECO:0000256" key="3">
    <source>
        <dbReference type="ARBA" id="ARBA00022475"/>
    </source>
</evidence>
<evidence type="ECO:0000256" key="6">
    <source>
        <dbReference type="ARBA" id="ARBA00023136"/>
    </source>
</evidence>
<comment type="caution">
    <text evidence="10">The sequence shown here is derived from an EMBL/GenBank/DDBJ whole genome shotgun (WGS) entry which is preliminary data.</text>
</comment>
<gene>
    <name evidence="10" type="ORF">BGZ65_011190</name>
</gene>
<feature type="non-terminal residue" evidence="10">
    <location>
        <position position="1"/>
    </location>
</feature>
<dbReference type="GO" id="GO:1903425">
    <property type="term" value="F:fluoride transmembrane transporter activity"/>
    <property type="evidence" value="ECO:0007669"/>
    <property type="project" value="TreeGrafter"/>
</dbReference>
<dbReference type="AlphaFoldDB" id="A0A9P6M7P4"/>
<keyword evidence="11" id="KW-1185">Reference proteome</keyword>
<comment type="catalytic activity">
    <reaction evidence="8">
        <text>fluoride(in) = fluoride(out)</text>
        <dbReference type="Rhea" id="RHEA:76159"/>
        <dbReference type="ChEBI" id="CHEBI:17051"/>
    </reaction>
    <physiologicalReaction direction="left-to-right" evidence="8">
        <dbReference type="Rhea" id="RHEA:76160"/>
    </physiologicalReaction>
</comment>
<evidence type="ECO:0000256" key="2">
    <source>
        <dbReference type="ARBA" id="ARBA00004651"/>
    </source>
</evidence>
<feature type="transmembrane region" description="Helical" evidence="9">
    <location>
        <begin position="260"/>
        <end position="277"/>
    </location>
</feature>
<dbReference type="OrthoDB" id="409792at2759"/>
<proteinExistence type="inferred from homology"/>
<keyword evidence="6 9" id="KW-0472">Membrane</keyword>
<dbReference type="InterPro" id="IPR003691">
    <property type="entry name" value="FluC"/>
</dbReference>
<keyword evidence="3" id="KW-1003">Cell membrane</keyword>
<evidence type="ECO:0000256" key="4">
    <source>
        <dbReference type="ARBA" id="ARBA00022692"/>
    </source>
</evidence>
<comment type="function">
    <text evidence="1">Fluoride channel required for the rapid expulsion of cytoplasmic fluoride.</text>
</comment>
<dbReference type="Proteomes" id="UP000749646">
    <property type="component" value="Unassembled WGS sequence"/>
</dbReference>
<accession>A0A9P6M7P4</accession>
<dbReference type="PANTHER" id="PTHR28259">
    <property type="entry name" value="FLUORIDE EXPORT PROTEIN 1-RELATED"/>
    <property type="match status" value="1"/>
</dbReference>
<protein>
    <recommendedName>
        <fullName evidence="12">CrcB-like protein-domain-containing protein</fullName>
    </recommendedName>
</protein>
<evidence type="ECO:0000256" key="9">
    <source>
        <dbReference type="SAM" id="Phobius"/>
    </source>
</evidence>
<evidence type="ECO:0000256" key="5">
    <source>
        <dbReference type="ARBA" id="ARBA00022989"/>
    </source>
</evidence>
<keyword evidence="4 9" id="KW-0812">Transmembrane</keyword>
<dbReference type="PANTHER" id="PTHR28259:SF1">
    <property type="entry name" value="FLUORIDE EXPORT PROTEIN 1-RELATED"/>
    <property type="match status" value="1"/>
</dbReference>
<feature type="transmembrane region" description="Helical" evidence="9">
    <location>
        <begin position="229"/>
        <end position="248"/>
    </location>
</feature>
<comment type="similarity">
    <text evidence="7">Belongs to the fluoride channel Fluc/FEX (TC 1.A.43) family.</text>
</comment>
<dbReference type="EMBL" id="JAAAHW010004998">
    <property type="protein sequence ID" value="KAF9970364.1"/>
    <property type="molecule type" value="Genomic_DNA"/>
</dbReference>
<feature type="transmembrane region" description="Helical" evidence="9">
    <location>
        <begin position="354"/>
        <end position="377"/>
    </location>
</feature>
<keyword evidence="5 9" id="KW-1133">Transmembrane helix</keyword>
<dbReference type="GO" id="GO:0005886">
    <property type="term" value="C:plasma membrane"/>
    <property type="evidence" value="ECO:0007669"/>
    <property type="project" value="UniProtKB-SubCell"/>
</dbReference>